<feature type="region of interest" description="Disordered" evidence="5">
    <location>
        <begin position="191"/>
        <end position="253"/>
    </location>
</feature>
<keyword evidence="4" id="KW-0472">Membrane</keyword>
<dbReference type="PROSITE" id="PS50003">
    <property type="entry name" value="PH_DOMAIN"/>
    <property type="match status" value="1"/>
</dbReference>
<keyword evidence="3" id="KW-0344">Guanine-nucleotide releasing factor</keyword>
<comment type="subcellular location">
    <subcellularLocation>
        <location evidence="1">Cell projection</location>
        <location evidence="1">Ruffle membrane</location>
    </subcellularLocation>
</comment>
<accession>A0A9Q1EXH7</accession>
<dbReference type="InterPro" id="IPR001849">
    <property type="entry name" value="PH_domain"/>
</dbReference>
<dbReference type="GO" id="GO:0032012">
    <property type="term" value="P:regulation of ARF protein signal transduction"/>
    <property type="evidence" value="ECO:0007669"/>
    <property type="project" value="InterPro"/>
</dbReference>
<dbReference type="InterPro" id="IPR035999">
    <property type="entry name" value="Sec7_dom_sf"/>
</dbReference>
<dbReference type="Pfam" id="PF15410">
    <property type="entry name" value="PH_9"/>
    <property type="match status" value="1"/>
</dbReference>
<dbReference type="CDD" id="cd00171">
    <property type="entry name" value="Sec7"/>
    <property type="match status" value="1"/>
</dbReference>
<feature type="domain" description="SEC7" evidence="7">
    <location>
        <begin position="1260"/>
        <end position="1415"/>
    </location>
</feature>
<evidence type="ECO:0000259" key="6">
    <source>
        <dbReference type="PROSITE" id="PS50003"/>
    </source>
</evidence>
<feature type="compositionally biased region" description="Basic and acidic residues" evidence="5">
    <location>
        <begin position="1630"/>
        <end position="1639"/>
    </location>
</feature>
<sequence length="1739" mass="199361">MLYHCTKTEHSFTRQCKILQKRAEVTVILGGRASLQLSDWGPVRTCVHCRLEVVTFVVGHAVSRRLGIGTVVRTAIACHSVRRFSDFTCGYLAKLAEGGAEASRQATGSAEQRDRRRQISKRRKLKTPYLSLFFRRRHSIYLKVMEADRTRPSDPGPPPLVLDGVSSQDVWTCLDMQMLQEELDSMLWTRDETGSDSRGTGGVHPSGEAAEGAGGPDSAQLGSLTPLSQEGDRWGLPDTPTSNTDASSADELDSAGWTGQEVDWMVNPLSLQQLCSDLPGQGEDWQILLPQSAPDQGSVSPCPGLGNRPNQECDWPGPDGEEFGTRIQEVAGQTWEPKEYRETRLGKSHEATEGHRLKVRTKRLAGDTCTVGNTGSPSTTETTGTRFASVEIHSECTVDGPASSRHLCQTWEGPRPQGAGRTVGPTGVDDHSPGTMEEEEQGSYPSLNVPTGIFALQERSPEAEEEEQAEGLASLGQEEREVQASPGPNCTDPQRDTGKQTQPTESDMAELKRLLEELEMFGQLTEQLEQPARLEQLEQLEQSVESEQLEQTVELVQTEELEQLVQTEELEQLVQTEELEQLIQTEELEQLVHTEELEQLVQTEELEQLIQTEELEQLIQTEELEQLVQSEELEQLVQTEELEQLVHTEELEQLVQTKEFEQLVQTVELEQLVQSEELEQLVQTEELEQLVQTEELEQLIQTEELEQLVQSEELEQLVQSDELEQLIQTVEFEQLVQTEELEQLVQTEELEQLIQTEELEQLVQTKELEQLVQTEELEQLVQTEELEQLVQSEELEQLVQSEELEQLIQTVEFEQLIQTEELEQLVQTEELEQLVQTKELEQLVQTEELEQLVQTEELEQLIQTEELEQLVQTKELEQLVQTEELEQLIQTEELEQLIHTEELEQLVQTEELEQPVQLEQLEQLEQSVESEQLEQTVELVQTEELEQLVQTEELEQLLQTEELEKLVQTEELEQPVQLEQLEQLEQSVESEQLEQTVELVQTEELEQLVQTEELEQLVQTEELEQPARLEQLEQLEQSVESEQLEQTEELEQLVQTEELEQLVQSEELEQLVQTEELEQLIQTEELEQLVQTEELEQLVQTEELEQLVQTEELEQLVQTEELEQLVQTVELEQLVQTVELEQLVQTVELEQLVQTEELEQLVQTVELEQLVQTVELEQLVQTVELEQLVQTNELEQFVQTVDLEQLEQTELEDELEQSTEQHLDRRGNSGQREQPLQPEQLEQTRPTDQALACSPPVNDIGVDREGARRLAEKLHKLQDVRRTDVVRHMDKDNEFSRTVGQEYLKFFDFTGQTLDQGLRSFLKVVVLIGESQERARVLQHFAERFQDCNPDSFSSSEAVLKLTSALMLLNTDLHGQNVDKPMSSSCFVSNLDGMDEGESFHREMLKALYSSIKREPLQWAIDEEELKTLLPGEAKADAPTHWASNPFQDIPHDERAAVFKEGFLTRKAHADIDGKRTPWGKRSWKTFYAVLKGLVLYLMKDQNSRDLQSAEEVVSVHHSLAEPAFSYTKRPHVLRLQTADWRVYLLQTVSAEQVSSWMCRMNLVSALYSSPPFPAAVGSQRKFSRPTLPSKPSPLTLENKLQSHSRMLQSFSEDLRLLQQELPNGRRSKTRELEEHRQREEYLQHEKVRYEVYLKMLKVWQALGCEVGGPVGVDELKLFDREVRTDAGEEQQEAGLRKSYSTPSLVQVMAPPTEVKIKRNISERRTYRKVIIPRRNRDV</sequence>
<dbReference type="Pfam" id="PF01369">
    <property type="entry name" value="Sec7"/>
    <property type="match status" value="1"/>
</dbReference>
<keyword evidence="2" id="KW-1003">Cell membrane</keyword>
<dbReference type="Proteomes" id="UP001152622">
    <property type="component" value="Chromosome 11"/>
</dbReference>
<reference evidence="8" key="1">
    <citation type="journal article" date="2023" name="Science">
        <title>Genome structures resolve the early diversification of teleost fishes.</title>
        <authorList>
            <person name="Parey E."/>
            <person name="Louis A."/>
            <person name="Montfort J."/>
            <person name="Bouchez O."/>
            <person name="Roques C."/>
            <person name="Iampietro C."/>
            <person name="Lluch J."/>
            <person name="Castinel A."/>
            <person name="Donnadieu C."/>
            <person name="Desvignes T."/>
            <person name="Floi Bucao C."/>
            <person name="Jouanno E."/>
            <person name="Wen M."/>
            <person name="Mejri S."/>
            <person name="Dirks R."/>
            <person name="Jansen H."/>
            <person name="Henkel C."/>
            <person name="Chen W.J."/>
            <person name="Zahm M."/>
            <person name="Cabau C."/>
            <person name="Klopp C."/>
            <person name="Thompson A.W."/>
            <person name="Robinson-Rechavi M."/>
            <person name="Braasch I."/>
            <person name="Lecointre G."/>
            <person name="Bobe J."/>
            <person name="Postlethwait J.H."/>
            <person name="Berthelot C."/>
            <person name="Roest Crollius H."/>
            <person name="Guiguen Y."/>
        </authorList>
    </citation>
    <scope>NUCLEOTIDE SEQUENCE</scope>
    <source>
        <strain evidence="8">WJC10195</strain>
    </source>
</reference>
<proteinExistence type="predicted"/>
<comment type="caution">
    <text evidence="8">The sequence shown here is derived from an EMBL/GenBank/DDBJ whole genome shotgun (WGS) entry which is preliminary data.</text>
</comment>
<dbReference type="InterPro" id="IPR023394">
    <property type="entry name" value="Sec7_C_sf"/>
</dbReference>
<dbReference type="FunFam" id="2.30.29.30:FF:000267">
    <property type="entry name" value="PH and SEC7 domain-containing protein 4"/>
    <property type="match status" value="1"/>
</dbReference>
<dbReference type="PANTHER" id="PTHR10663:SF338">
    <property type="entry name" value="PH AND SEC7 DOMAIN-CONTAINING PROTEIN 4"/>
    <property type="match status" value="1"/>
</dbReference>
<evidence type="ECO:0000256" key="1">
    <source>
        <dbReference type="ARBA" id="ARBA00004632"/>
    </source>
</evidence>
<feature type="region of interest" description="Disordered" evidence="5">
    <location>
        <begin position="1619"/>
        <end position="1639"/>
    </location>
</feature>
<dbReference type="CDD" id="cd13295">
    <property type="entry name" value="PH_EFA6"/>
    <property type="match status" value="1"/>
</dbReference>
<evidence type="ECO:0000256" key="3">
    <source>
        <dbReference type="ARBA" id="ARBA00022658"/>
    </source>
</evidence>
<dbReference type="PROSITE" id="PS50190">
    <property type="entry name" value="SEC7"/>
    <property type="match status" value="1"/>
</dbReference>
<dbReference type="Gene3D" id="1.10.1000.11">
    <property type="entry name" value="Arf Nucleotide-binding Site Opener,domain 2"/>
    <property type="match status" value="1"/>
</dbReference>
<protein>
    <recommendedName>
        <fullName evidence="10">PH and SEC7 domain-containing protein 4</fullName>
    </recommendedName>
</protein>
<evidence type="ECO:0008006" key="10">
    <source>
        <dbReference type="Google" id="ProtNLM"/>
    </source>
</evidence>
<evidence type="ECO:0000259" key="7">
    <source>
        <dbReference type="PROSITE" id="PS50190"/>
    </source>
</evidence>
<dbReference type="SUPFAM" id="SSF48425">
    <property type="entry name" value="Sec7 domain"/>
    <property type="match status" value="1"/>
</dbReference>
<dbReference type="GO" id="GO:0032587">
    <property type="term" value="C:ruffle membrane"/>
    <property type="evidence" value="ECO:0007669"/>
    <property type="project" value="UniProtKB-SubCell"/>
</dbReference>
<dbReference type="InterPro" id="IPR011993">
    <property type="entry name" value="PH-like_dom_sf"/>
</dbReference>
<dbReference type="SMART" id="SM00222">
    <property type="entry name" value="Sec7"/>
    <property type="match status" value="1"/>
</dbReference>
<evidence type="ECO:0000256" key="2">
    <source>
        <dbReference type="ARBA" id="ARBA00022475"/>
    </source>
</evidence>
<organism evidence="8 9">
    <name type="scientific">Synaphobranchus kaupii</name>
    <name type="common">Kaup's arrowtooth eel</name>
    <dbReference type="NCBI Taxonomy" id="118154"/>
    <lineage>
        <taxon>Eukaryota</taxon>
        <taxon>Metazoa</taxon>
        <taxon>Chordata</taxon>
        <taxon>Craniata</taxon>
        <taxon>Vertebrata</taxon>
        <taxon>Euteleostomi</taxon>
        <taxon>Actinopterygii</taxon>
        <taxon>Neopterygii</taxon>
        <taxon>Teleostei</taxon>
        <taxon>Anguilliformes</taxon>
        <taxon>Synaphobranchidae</taxon>
        <taxon>Synaphobranchus</taxon>
    </lineage>
</organism>
<feature type="region of interest" description="Disordered" evidence="5">
    <location>
        <begin position="407"/>
        <end position="506"/>
    </location>
</feature>
<dbReference type="InterPro" id="IPR000904">
    <property type="entry name" value="Sec7_dom"/>
</dbReference>
<dbReference type="SMART" id="SM00233">
    <property type="entry name" value="PH"/>
    <property type="match status" value="1"/>
</dbReference>
<dbReference type="PANTHER" id="PTHR10663">
    <property type="entry name" value="GUANYL-NUCLEOTIDE EXCHANGE FACTOR"/>
    <property type="match status" value="1"/>
</dbReference>
<evidence type="ECO:0000313" key="9">
    <source>
        <dbReference type="Proteomes" id="UP001152622"/>
    </source>
</evidence>
<evidence type="ECO:0000256" key="5">
    <source>
        <dbReference type="SAM" id="MobiDB-lite"/>
    </source>
</evidence>
<evidence type="ECO:0000313" key="8">
    <source>
        <dbReference type="EMBL" id="KAJ8346911.1"/>
    </source>
</evidence>
<dbReference type="SUPFAM" id="SSF50729">
    <property type="entry name" value="PH domain-like"/>
    <property type="match status" value="1"/>
</dbReference>
<gene>
    <name evidence="8" type="ORF">SKAU_G00283120</name>
</gene>
<feature type="domain" description="PH" evidence="6">
    <location>
        <begin position="1457"/>
        <end position="1566"/>
    </location>
</feature>
<dbReference type="GO" id="GO:0005085">
    <property type="term" value="F:guanyl-nucleotide exchange factor activity"/>
    <property type="evidence" value="ECO:0007669"/>
    <property type="project" value="UniProtKB-KW"/>
</dbReference>
<feature type="region of interest" description="Disordered" evidence="5">
    <location>
        <begin position="1209"/>
        <end position="1260"/>
    </location>
</feature>
<feature type="compositionally biased region" description="Low complexity" evidence="5">
    <location>
        <begin position="1231"/>
        <end position="1246"/>
    </location>
</feature>
<keyword evidence="9" id="KW-1185">Reference proteome</keyword>
<dbReference type="OrthoDB" id="2157641at2759"/>
<dbReference type="Gene3D" id="2.30.29.30">
    <property type="entry name" value="Pleckstrin-homology domain (PH domain)/Phosphotyrosine-binding domain (PTB)"/>
    <property type="match status" value="1"/>
</dbReference>
<dbReference type="InterPro" id="IPR041681">
    <property type="entry name" value="PH_9"/>
</dbReference>
<name>A0A9Q1EXH7_SYNKA</name>
<dbReference type="EMBL" id="JAINUF010000011">
    <property type="protein sequence ID" value="KAJ8346911.1"/>
    <property type="molecule type" value="Genomic_DNA"/>
</dbReference>
<evidence type="ECO:0000256" key="4">
    <source>
        <dbReference type="ARBA" id="ARBA00023136"/>
    </source>
</evidence>